<dbReference type="OrthoDB" id="6149185at2759"/>
<protein>
    <submittedName>
        <fullName evidence="2">Uncharacterized protein</fullName>
    </submittedName>
</protein>
<dbReference type="Proteomes" id="UP000683360">
    <property type="component" value="Unassembled WGS sequence"/>
</dbReference>
<dbReference type="EMBL" id="CAJPWZ010001304">
    <property type="protein sequence ID" value="CAG2212600.1"/>
    <property type="molecule type" value="Genomic_DNA"/>
</dbReference>
<proteinExistence type="predicted"/>
<accession>A0A8S3S2H6</accession>
<evidence type="ECO:0000313" key="3">
    <source>
        <dbReference type="Proteomes" id="UP000683360"/>
    </source>
</evidence>
<reference evidence="2" key="1">
    <citation type="submission" date="2021-03" db="EMBL/GenBank/DDBJ databases">
        <authorList>
            <person name="Bekaert M."/>
        </authorList>
    </citation>
    <scope>NUCLEOTIDE SEQUENCE</scope>
</reference>
<organism evidence="2 3">
    <name type="scientific">Mytilus edulis</name>
    <name type="common">Blue mussel</name>
    <dbReference type="NCBI Taxonomy" id="6550"/>
    <lineage>
        <taxon>Eukaryota</taxon>
        <taxon>Metazoa</taxon>
        <taxon>Spiralia</taxon>
        <taxon>Lophotrochozoa</taxon>
        <taxon>Mollusca</taxon>
        <taxon>Bivalvia</taxon>
        <taxon>Autobranchia</taxon>
        <taxon>Pteriomorphia</taxon>
        <taxon>Mytilida</taxon>
        <taxon>Mytiloidea</taxon>
        <taxon>Mytilidae</taxon>
        <taxon>Mytilinae</taxon>
        <taxon>Mytilus</taxon>
    </lineage>
</organism>
<evidence type="ECO:0000256" key="1">
    <source>
        <dbReference type="SAM" id="MobiDB-lite"/>
    </source>
</evidence>
<dbReference type="AlphaFoldDB" id="A0A8S3S2H6"/>
<gene>
    <name evidence="2" type="ORF">MEDL_26565</name>
</gene>
<evidence type="ECO:0000313" key="2">
    <source>
        <dbReference type="EMBL" id="CAG2212600.1"/>
    </source>
</evidence>
<feature type="region of interest" description="Disordered" evidence="1">
    <location>
        <begin position="1"/>
        <end position="46"/>
    </location>
</feature>
<comment type="caution">
    <text evidence="2">The sequence shown here is derived from an EMBL/GenBank/DDBJ whole genome shotgun (WGS) entry which is preliminary data.</text>
</comment>
<sequence length="163" mass="18637">MKFVYQQAKQKNKRQVQQSEVAQPKEAEPEVAKQPWVETQTEEPEQLQPINRKSIDEEKNLLSITKKELFMSNSQNKQALIMLCDKLKDNNIRCFIKADIIKAGEEVLTCLYGGLPLEGLDILLWRKFKSIVITGNTLVQVKSLPPTSDSGQLHSLQCIIRRS</sequence>
<name>A0A8S3S2H6_MYTED</name>
<keyword evidence="3" id="KW-1185">Reference proteome</keyword>